<evidence type="ECO:0000259" key="2">
    <source>
        <dbReference type="SMART" id="SM00822"/>
    </source>
</evidence>
<dbReference type="PANTHER" id="PTHR42879">
    <property type="entry name" value="3-OXOACYL-(ACYL-CARRIER-PROTEIN) REDUCTASE"/>
    <property type="match status" value="1"/>
</dbReference>
<dbReference type="PRINTS" id="PR00081">
    <property type="entry name" value="GDHRDH"/>
</dbReference>
<dbReference type="CDD" id="cd05233">
    <property type="entry name" value="SDR_c"/>
    <property type="match status" value="1"/>
</dbReference>
<dbReference type="InterPro" id="IPR036291">
    <property type="entry name" value="NAD(P)-bd_dom_sf"/>
</dbReference>
<dbReference type="InterPro" id="IPR020904">
    <property type="entry name" value="Sc_DH/Rdtase_CS"/>
</dbReference>
<accession>A0A372ENN2</accession>
<feature type="domain" description="Ketoreductase" evidence="2">
    <location>
        <begin position="89"/>
        <end position="268"/>
    </location>
</feature>
<protein>
    <submittedName>
        <fullName evidence="3">SDR family oxidoreductase</fullName>
    </submittedName>
</protein>
<dbReference type="Gene3D" id="3.40.50.720">
    <property type="entry name" value="NAD(P)-binding Rossmann-like Domain"/>
    <property type="match status" value="1"/>
</dbReference>
<evidence type="ECO:0000313" key="3">
    <source>
        <dbReference type="EMBL" id="RFP81277.1"/>
    </source>
</evidence>
<dbReference type="PANTHER" id="PTHR42879:SF2">
    <property type="entry name" value="3-OXOACYL-[ACYL-CARRIER-PROTEIN] REDUCTASE FABG"/>
    <property type="match status" value="1"/>
</dbReference>
<dbReference type="GO" id="GO:0032787">
    <property type="term" value="P:monocarboxylic acid metabolic process"/>
    <property type="evidence" value="ECO:0007669"/>
    <property type="project" value="UniProtKB-ARBA"/>
</dbReference>
<name>A0A372ENN2_9BURK</name>
<reference evidence="3 4" key="1">
    <citation type="submission" date="2018-08" db="EMBL/GenBank/DDBJ databases">
        <title>Hydrogenophaga sp. LA-38 isolated from sludge.</title>
        <authorList>
            <person name="Im W.-T."/>
        </authorList>
    </citation>
    <scope>NUCLEOTIDE SEQUENCE [LARGE SCALE GENOMIC DNA]</scope>
    <source>
        <strain evidence="3 4">LA-38</strain>
    </source>
</reference>
<dbReference type="AlphaFoldDB" id="A0A372ENN2"/>
<dbReference type="InterPro" id="IPR002347">
    <property type="entry name" value="SDR_fam"/>
</dbReference>
<dbReference type="InterPro" id="IPR050259">
    <property type="entry name" value="SDR"/>
</dbReference>
<dbReference type="NCBIfam" id="NF009466">
    <property type="entry name" value="PRK12826.1-2"/>
    <property type="match status" value="1"/>
</dbReference>
<proteinExistence type="inferred from homology"/>
<keyword evidence="4" id="KW-1185">Reference proteome</keyword>
<comment type="caution">
    <text evidence="3">The sequence shown here is derived from an EMBL/GenBank/DDBJ whole genome shotgun (WGS) entry which is preliminary data.</text>
</comment>
<dbReference type="Pfam" id="PF13561">
    <property type="entry name" value="adh_short_C2"/>
    <property type="match status" value="1"/>
</dbReference>
<evidence type="ECO:0000256" key="1">
    <source>
        <dbReference type="ARBA" id="ARBA00006484"/>
    </source>
</evidence>
<dbReference type="SMART" id="SM00822">
    <property type="entry name" value="PKS_KR"/>
    <property type="match status" value="1"/>
</dbReference>
<dbReference type="SUPFAM" id="SSF51735">
    <property type="entry name" value="NAD(P)-binding Rossmann-fold domains"/>
    <property type="match status" value="1"/>
</dbReference>
<dbReference type="PRINTS" id="PR00080">
    <property type="entry name" value="SDRFAMILY"/>
</dbReference>
<dbReference type="Proteomes" id="UP000261931">
    <property type="component" value="Unassembled WGS sequence"/>
</dbReference>
<dbReference type="InterPro" id="IPR057326">
    <property type="entry name" value="KR_dom"/>
</dbReference>
<evidence type="ECO:0000313" key="4">
    <source>
        <dbReference type="Proteomes" id="UP000261931"/>
    </source>
</evidence>
<sequence>MARQQLQDAQPPSQGLRAGGFAGRWFGCVHLGENPQTADHIVDRFCGRIQGFPLTQPRVVLPTSVHSIHILDIQPHKGEMDNPNQHGGRIALVTGAASGIGLQIAQDLAQQGATVCIVDRNGPAAEQAAQGIRQAGGQAEALVLDLADAEAIQRAMAALGQRFPRVDILINNAGVVSTQPHDQVSLAQWNTTLAINLTAPMLLTQAVLPGMKRQRWGRIVNVSSISGVRAGTGRLAYGSSKAALIAMTAQFAIELGEHGITVNAIAPGFVDTPMIRTLHGSSKASTYLDVCPMHRFCSPAEVSAAALFFASEQASFVTGQTLGVDGGYLASGLYMRQLFDIPAATAPAA</sequence>
<dbReference type="PROSITE" id="PS00061">
    <property type="entry name" value="ADH_SHORT"/>
    <property type="match status" value="1"/>
</dbReference>
<gene>
    <name evidence="3" type="ORF">DY262_03250</name>
</gene>
<dbReference type="EMBL" id="QVLS01000002">
    <property type="protein sequence ID" value="RFP81277.1"/>
    <property type="molecule type" value="Genomic_DNA"/>
</dbReference>
<organism evidence="3 4">
    <name type="scientific">Hydrogenophaga borbori</name>
    <dbReference type="NCBI Taxonomy" id="2294117"/>
    <lineage>
        <taxon>Bacteria</taxon>
        <taxon>Pseudomonadati</taxon>
        <taxon>Pseudomonadota</taxon>
        <taxon>Betaproteobacteria</taxon>
        <taxon>Burkholderiales</taxon>
        <taxon>Comamonadaceae</taxon>
        <taxon>Hydrogenophaga</taxon>
    </lineage>
</organism>
<dbReference type="FunFam" id="3.40.50.720:FF:000084">
    <property type="entry name" value="Short-chain dehydrogenase reductase"/>
    <property type="match status" value="1"/>
</dbReference>
<comment type="similarity">
    <text evidence="1">Belongs to the short-chain dehydrogenases/reductases (SDR) family.</text>
</comment>
<dbReference type="NCBIfam" id="NF005559">
    <property type="entry name" value="PRK07231.1"/>
    <property type="match status" value="1"/>
</dbReference>